<feature type="compositionally biased region" description="Acidic residues" evidence="19">
    <location>
        <begin position="170"/>
        <end position="189"/>
    </location>
</feature>
<evidence type="ECO:0000313" key="22">
    <source>
        <dbReference type="Proteomes" id="UP000265040"/>
    </source>
</evidence>
<accession>A0AAQ6ILR0</accession>
<dbReference type="CDD" id="cd12564">
    <property type="entry name" value="RRM1_RBM19"/>
    <property type="match status" value="1"/>
</dbReference>
<dbReference type="GO" id="GO:0005730">
    <property type="term" value="C:nucleolus"/>
    <property type="evidence" value="ECO:0007669"/>
    <property type="project" value="UniProtKB-SubCell"/>
</dbReference>
<dbReference type="FunFam" id="3.30.70.330:FF:000277">
    <property type="entry name" value="RNA binding motif protein 19"/>
    <property type="match status" value="1"/>
</dbReference>
<keyword evidence="7" id="KW-0217">Developmental protein</keyword>
<dbReference type="FunFam" id="3.30.70.330:FF:000813">
    <property type="entry name" value="RNA binding motif protein 19"/>
    <property type="match status" value="1"/>
</dbReference>
<reference evidence="21 22" key="1">
    <citation type="submission" date="2021-04" db="EMBL/GenBank/DDBJ databases">
        <authorList>
            <consortium name="Wellcome Sanger Institute Data Sharing"/>
        </authorList>
    </citation>
    <scope>NUCLEOTIDE SEQUENCE [LARGE SCALE GENOMIC DNA]</scope>
</reference>
<keyword evidence="14" id="KW-0539">Nucleus</keyword>
<feature type="domain" description="RRM" evidence="20">
    <location>
        <begin position="2"/>
        <end position="79"/>
    </location>
</feature>
<evidence type="ECO:0000256" key="10">
    <source>
        <dbReference type="ARBA" id="ARBA00022553"/>
    </source>
</evidence>
<dbReference type="GeneTree" id="ENSGT00840000129953"/>
<keyword evidence="8" id="KW-0963">Cytoplasm</keyword>
<feature type="domain" description="RRM" evidence="20">
    <location>
        <begin position="675"/>
        <end position="756"/>
    </location>
</feature>
<dbReference type="InterPro" id="IPR034423">
    <property type="entry name" value="RBM19_RRM5"/>
</dbReference>
<dbReference type="SMART" id="SM00360">
    <property type="entry name" value="RRM"/>
    <property type="match status" value="6"/>
</dbReference>
<dbReference type="FunFam" id="3.30.70.330:FF:000608">
    <property type="entry name" value="RNA binding motif protein 19"/>
    <property type="match status" value="1"/>
</dbReference>
<evidence type="ECO:0000256" key="1">
    <source>
        <dbReference type="ARBA" id="ARBA00004286"/>
    </source>
</evidence>
<feature type="region of interest" description="Disordered" evidence="19">
    <location>
        <begin position="85"/>
        <end position="113"/>
    </location>
</feature>
<comment type="subcellular location">
    <subcellularLocation>
        <location evidence="1">Chromosome</location>
    </subcellularLocation>
    <subcellularLocation>
        <location evidence="2">Cytoplasm</location>
    </subcellularLocation>
    <subcellularLocation>
        <location evidence="3">Nucleus</location>
        <location evidence="3">Nucleolus</location>
    </subcellularLocation>
    <subcellularLocation>
        <location evidence="4">Nucleus</location>
        <location evidence="4">Nucleoplasm</location>
    </subcellularLocation>
</comment>
<dbReference type="InterPro" id="IPR003954">
    <property type="entry name" value="RRM_euk-type"/>
</dbReference>
<dbReference type="InterPro" id="IPR012677">
    <property type="entry name" value="Nucleotide-bd_a/b_plait_sf"/>
</dbReference>
<evidence type="ECO:0000256" key="3">
    <source>
        <dbReference type="ARBA" id="ARBA00004604"/>
    </source>
</evidence>
<dbReference type="SMART" id="SM00361">
    <property type="entry name" value="RRM_1"/>
    <property type="match status" value="2"/>
</dbReference>
<keyword evidence="13 18" id="KW-0694">RNA-binding</keyword>
<evidence type="ECO:0000256" key="2">
    <source>
        <dbReference type="ARBA" id="ARBA00004496"/>
    </source>
</evidence>
<evidence type="ECO:0000256" key="8">
    <source>
        <dbReference type="ARBA" id="ARBA00022490"/>
    </source>
</evidence>
<dbReference type="InterPro" id="IPR034421">
    <property type="entry name" value="RBM19_RRM6"/>
</dbReference>
<organism evidence="21 22">
    <name type="scientific">Anabas testudineus</name>
    <name type="common">Climbing perch</name>
    <name type="synonym">Anthias testudineus</name>
    <dbReference type="NCBI Taxonomy" id="64144"/>
    <lineage>
        <taxon>Eukaryota</taxon>
        <taxon>Metazoa</taxon>
        <taxon>Chordata</taxon>
        <taxon>Craniata</taxon>
        <taxon>Vertebrata</taxon>
        <taxon>Euteleostomi</taxon>
        <taxon>Actinopterygii</taxon>
        <taxon>Neopterygii</taxon>
        <taxon>Teleostei</taxon>
        <taxon>Neoteleostei</taxon>
        <taxon>Acanthomorphata</taxon>
        <taxon>Anabantaria</taxon>
        <taxon>Anabantiformes</taxon>
        <taxon>Anabantoidei</taxon>
        <taxon>Anabantidae</taxon>
        <taxon>Anabas</taxon>
    </lineage>
</organism>
<proteinExistence type="inferred from homology"/>
<dbReference type="SUPFAM" id="SSF54928">
    <property type="entry name" value="RNA-binding domain, RBD"/>
    <property type="match status" value="4"/>
</dbReference>
<evidence type="ECO:0000313" key="21">
    <source>
        <dbReference type="Ensembl" id="ENSATEP00000076214.1"/>
    </source>
</evidence>
<feature type="region of interest" description="Disordered" evidence="19">
    <location>
        <begin position="458"/>
        <end position="488"/>
    </location>
</feature>
<dbReference type="GO" id="GO:0005737">
    <property type="term" value="C:cytoplasm"/>
    <property type="evidence" value="ECO:0007669"/>
    <property type="project" value="UniProtKB-SubCell"/>
</dbReference>
<keyword evidence="11" id="KW-0677">Repeat</keyword>
<dbReference type="InterPro" id="IPR000504">
    <property type="entry name" value="RRM_dom"/>
</dbReference>
<dbReference type="CDD" id="cd12318">
    <property type="entry name" value="RRM5_RBM19_like"/>
    <property type="match status" value="1"/>
</dbReference>
<comment type="function">
    <text evidence="15">Plays a role in embryo pre-implantation development.</text>
</comment>
<feature type="region of interest" description="Disordered" evidence="19">
    <location>
        <begin position="213"/>
        <end position="238"/>
    </location>
</feature>
<dbReference type="CDD" id="cd12567">
    <property type="entry name" value="RRM3_RBM19"/>
    <property type="match status" value="1"/>
</dbReference>
<dbReference type="CDD" id="cd12569">
    <property type="entry name" value="RRM4_RBM19"/>
    <property type="match status" value="1"/>
</dbReference>
<feature type="compositionally biased region" description="Basic and acidic residues" evidence="19">
    <location>
        <begin position="98"/>
        <end position="113"/>
    </location>
</feature>
<evidence type="ECO:0000256" key="11">
    <source>
        <dbReference type="ARBA" id="ARBA00022737"/>
    </source>
</evidence>
<reference evidence="21" key="3">
    <citation type="submission" date="2025-09" db="UniProtKB">
        <authorList>
            <consortium name="Ensembl"/>
        </authorList>
    </citation>
    <scope>IDENTIFICATION</scope>
</reference>
<dbReference type="InterPro" id="IPR034420">
    <property type="entry name" value="RBM19_RRM4"/>
</dbReference>
<evidence type="ECO:0000256" key="12">
    <source>
        <dbReference type="ARBA" id="ARBA00022843"/>
    </source>
</evidence>
<evidence type="ECO:0000256" key="17">
    <source>
        <dbReference type="ARBA" id="ARBA00075692"/>
    </source>
</evidence>
<dbReference type="InterPro" id="IPR034419">
    <property type="entry name" value="RBM19_RRM3"/>
</dbReference>
<reference evidence="21" key="2">
    <citation type="submission" date="2025-08" db="UniProtKB">
        <authorList>
            <consortium name="Ensembl"/>
        </authorList>
    </citation>
    <scope>IDENTIFICATION</scope>
</reference>
<dbReference type="InterPro" id="IPR034418">
    <property type="entry name" value="RMB19_RRM1"/>
</dbReference>
<dbReference type="Gene3D" id="3.30.70.330">
    <property type="match status" value="6"/>
</dbReference>
<feature type="compositionally biased region" description="Acidic residues" evidence="19">
    <location>
        <begin position="220"/>
        <end position="234"/>
    </location>
</feature>
<dbReference type="Ensembl" id="ENSATET00000079258.1">
    <property type="protein sequence ID" value="ENSATEP00000076214.1"/>
    <property type="gene ID" value="ENSATEG00000007000.3"/>
</dbReference>
<dbReference type="CDD" id="cd12571">
    <property type="entry name" value="RRM6_RBM19"/>
    <property type="match status" value="1"/>
</dbReference>
<dbReference type="InterPro" id="IPR034417">
    <property type="entry name" value="RMB19_RRM2"/>
</dbReference>
<keyword evidence="22" id="KW-1185">Reference proteome</keyword>
<evidence type="ECO:0000256" key="16">
    <source>
        <dbReference type="ARBA" id="ARBA00070535"/>
    </source>
</evidence>
<dbReference type="FunFam" id="3.30.70.330:FF:000296">
    <property type="entry name" value="RNA binding motif protein 19"/>
    <property type="match status" value="1"/>
</dbReference>
<evidence type="ECO:0000256" key="15">
    <source>
        <dbReference type="ARBA" id="ARBA00055332"/>
    </source>
</evidence>
<evidence type="ECO:0000256" key="6">
    <source>
        <dbReference type="ARBA" id="ARBA00022454"/>
    </source>
</evidence>
<dbReference type="GO" id="GO:0003729">
    <property type="term" value="F:mRNA binding"/>
    <property type="evidence" value="ECO:0007669"/>
    <property type="project" value="TreeGrafter"/>
</dbReference>
<feature type="region of interest" description="Disordered" evidence="19">
    <location>
        <begin position="128"/>
        <end position="195"/>
    </location>
</feature>
<dbReference type="InterPro" id="IPR035979">
    <property type="entry name" value="RBD_domain_sf"/>
</dbReference>
<keyword evidence="9" id="KW-1017">Isopeptide bond</keyword>
<evidence type="ECO:0000256" key="19">
    <source>
        <dbReference type="SAM" id="MobiDB-lite"/>
    </source>
</evidence>
<sequence>MSRLIVKNLPNGMKEERFRSMFAAFGTVTDCSLKFTKDGKFRKFGFVGFKAEDDANRALKHFNRSFVDTSRVTVEMCKAFGDPTKAKAWSKHSQSSGQDKDSAAPDSDSKKVPLEEEQGFKEFLSVHQNRSQVPTWANDTVEQTADPDSGKTKAQSKKKQSAPDDYLNFDSDESEDDSAEEEGEEDEDEGATKEALKSALSDMEYLRSKVAQTVDTMGEEKDDDEEGDDEDEDNGPIQHTDTQQIICFLFEFVNTPIHLLQTESTTEFTVKLRGAPFNVKEQQIREFMTPLKPAAIRIGRNESGNRTGYVYVDLRSEEEVNKALKKNKDYIGGRYIEVFRVDAGVKDKRHKKDKELDKNFTRKLKEDEEMEDVAESGRLFVRNLPYTCTEEDIKELFSKHGPLSEILFPIDNLTKKPKGFAFVTYMIPENAVTALAQLDGHIFQGRMLHLLPSTVKKEKTETSDAAGPGSSSYKRQKDAKNKTSSSSSHNWNTLFLGTSAVADAIAEKYNTTKSQVLDHESKGSVAVRMALGETQIVQETRQFLLDNGVSLDSFSQAAAERSTTCILVKNLPAGVTVSELEELFSPHGSLGRLLLPPSGLTAIVEFLEPIEAKRAFTRLAYSKFQHVPLYLEWAPVGVFVAAKPEPGKSAQMFIHMTKKDEEEEDEEEEESAPGSTLFIKNLNFTTTEEKLQETFSKCGKVKSCTISKKKDKTGKVLSMGYGFVQYQTADAAQKALRQLQHCTVDDHQLELKISERATRTTEVSHKKKQVDKKQTGSKILVRNVPFQATVREIRELFCTFGELKTVRLPKKAAGSGNHRGFGFVDFLTKQDAKKAFAALCHSTHLYGRRLVLEWADAEDTVETLRRKTAEHFHVAAKKQRKAEVLEGILETMETDAGVED</sequence>
<evidence type="ECO:0000259" key="20">
    <source>
        <dbReference type="PROSITE" id="PS50102"/>
    </source>
</evidence>
<evidence type="ECO:0000256" key="7">
    <source>
        <dbReference type="ARBA" id="ARBA00022473"/>
    </source>
</evidence>
<keyword evidence="10" id="KW-0597">Phosphoprotein</keyword>
<gene>
    <name evidence="21" type="primary">RBM19</name>
</gene>
<evidence type="ECO:0000256" key="13">
    <source>
        <dbReference type="ARBA" id="ARBA00022884"/>
    </source>
</evidence>
<evidence type="ECO:0000256" key="18">
    <source>
        <dbReference type="PROSITE-ProRule" id="PRU00176"/>
    </source>
</evidence>
<comment type="similarity">
    <text evidence="5">Belongs to the RRM MRD1 family.</text>
</comment>
<dbReference type="InterPro" id="IPR051945">
    <property type="entry name" value="RRM_MRD1_RNA_proc_ribogen"/>
</dbReference>
<dbReference type="CDD" id="cd12502">
    <property type="entry name" value="RRM2_RMB19"/>
    <property type="match status" value="1"/>
</dbReference>
<evidence type="ECO:0000256" key="5">
    <source>
        <dbReference type="ARBA" id="ARBA00008033"/>
    </source>
</evidence>
<feature type="compositionally biased region" description="Polar residues" evidence="19">
    <location>
        <begin position="128"/>
        <end position="143"/>
    </location>
</feature>
<dbReference type="GO" id="GO:0005694">
    <property type="term" value="C:chromosome"/>
    <property type="evidence" value="ECO:0007669"/>
    <property type="project" value="UniProtKB-SubCell"/>
</dbReference>
<name>A0AAQ6ILR0_ANATE</name>
<dbReference type="GO" id="GO:0005654">
    <property type="term" value="C:nucleoplasm"/>
    <property type="evidence" value="ECO:0007669"/>
    <property type="project" value="UniProtKB-SubCell"/>
</dbReference>
<feature type="domain" description="RRM" evidence="20">
    <location>
        <begin position="268"/>
        <end position="343"/>
    </location>
</feature>
<feature type="domain" description="RRM" evidence="20">
    <location>
        <begin position="564"/>
        <end position="636"/>
    </location>
</feature>
<evidence type="ECO:0000256" key="4">
    <source>
        <dbReference type="ARBA" id="ARBA00004642"/>
    </source>
</evidence>
<dbReference type="Pfam" id="PF00076">
    <property type="entry name" value="RRM_1"/>
    <property type="match status" value="6"/>
</dbReference>
<keyword evidence="12" id="KW-0832">Ubl conjugation</keyword>
<evidence type="ECO:0000256" key="9">
    <source>
        <dbReference type="ARBA" id="ARBA00022499"/>
    </source>
</evidence>
<dbReference type="FunFam" id="3.30.70.330:FF:000740">
    <property type="entry name" value="RNA binding motif protein 19"/>
    <property type="match status" value="1"/>
</dbReference>
<dbReference type="Proteomes" id="UP000265040">
    <property type="component" value="Chromosome 9"/>
</dbReference>
<dbReference type="AlphaFoldDB" id="A0AAQ6ILR0"/>
<dbReference type="FunFam" id="3.30.70.330:FF:000240">
    <property type="entry name" value="RNA binding motif protein 19"/>
    <property type="match status" value="1"/>
</dbReference>
<dbReference type="PROSITE" id="PS50102">
    <property type="entry name" value="RRM"/>
    <property type="match status" value="6"/>
</dbReference>
<feature type="domain" description="RRM" evidence="20">
    <location>
        <begin position="777"/>
        <end position="857"/>
    </location>
</feature>
<protein>
    <recommendedName>
        <fullName evidence="16">Probable RNA-binding protein 19</fullName>
    </recommendedName>
    <alternativeName>
        <fullName evidence="17">RNA-binding motif protein 19</fullName>
    </alternativeName>
</protein>
<keyword evidence="6" id="KW-0158">Chromosome</keyword>
<evidence type="ECO:0000256" key="14">
    <source>
        <dbReference type="ARBA" id="ARBA00023242"/>
    </source>
</evidence>
<dbReference type="PANTHER" id="PTHR48039:SF5">
    <property type="entry name" value="RNA-BINDING PROTEIN 28"/>
    <property type="match status" value="1"/>
</dbReference>
<dbReference type="PANTHER" id="PTHR48039">
    <property type="entry name" value="RNA-BINDING MOTIF PROTEIN 14B"/>
    <property type="match status" value="1"/>
</dbReference>
<feature type="domain" description="RRM" evidence="20">
    <location>
        <begin position="377"/>
        <end position="455"/>
    </location>
</feature>